<evidence type="ECO:0000256" key="3">
    <source>
        <dbReference type="ARBA" id="ARBA00023136"/>
    </source>
</evidence>
<evidence type="ECO:0000256" key="1">
    <source>
        <dbReference type="ARBA" id="ARBA00022692"/>
    </source>
</evidence>
<dbReference type="AlphaFoldDB" id="A0A2M7W139"/>
<gene>
    <name evidence="6" type="ORF">COX64_04030</name>
</gene>
<dbReference type="Pfam" id="PF07690">
    <property type="entry name" value="MFS_1"/>
    <property type="match status" value="1"/>
</dbReference>
<dbReference type="InterPro" id="IPR020846">
    <property type="entry name" value="MFS_dom"/>
</dbReference>
<keyword evidence="3 4" id="KW-0472">Membrane</keyword>
<feature type="transmembrane region" description="Helical" evidence="4">
    <location>
        <begin position="137"/>
        <end position="155"/>
    </location>
</feature>
<accession>A0A2M7W139</accession>
<reference evidence="7" key="1">
    <citation type="submission" date="2017-09" db="EMBL/GenBank/DDBJ databases">
        <title>Depth-based differentiation of microbial function through sediment-hosted aquifers and enrichment of novel symbionts in the deep terrestrial subsurface.</title>
        <authorList>
            <person name="Probst A.J."/>
            <person name="Ladd B."/>
            <person name="Jarett J.K."/>
            <person name="Geller-Mcgrath D.E."/>
            <person name="Sieber C.M.K."/>
            <person name="Emerson J.B."/>
            <person name="Anantharaman K."/>
            <person name="Thomas B.C."/>
            <person name="Malmstrom R."/>
            <person name="Stieglmeier M."/>
            <person name="Klingl A."/>
            <person name="Woyke T."/>
            <person name="Ryan C.M."/>
            <person name="Banfield J.F."/>
        </authorList>
    </citation>
    <scope>NUCLEOTIDE SEQUENCE [LARGE SCALE GENOMIC DNA]</scope>
</reference>
<dbReference type="GO" id="GO:0022857">
    <property type="term" value="F:transmembrane transporter activity"/>
    <property type="evidence" value="ECO:0007669"/>
    <property type="project" value="InterPro"/>
</dbReference>
<protein>
    <recommendedName>
        <fullName evidence="5">Major facilitator superfamily (MFS) profile domain-containing protein</fullName>
    </recommendedName>
</protein>
<organism evidence="6 7">
    <name type="scientific">Candidatus Dojkabacteria bacterium CG_4_10_14_0_2_um_filter_Dojkabacteria_WS6_41_15</name>
    <dbReference type="NCBI Taxonomy" id="2014249"/>
    <lineage>
        <taxon>Bacteria</taxon>
        <taxon>Candidatus Dojkabacteria</taxon>
    </lineage>
</organism>
<feature type="transmembrane region" description="Helical" evidence="4">
    <location>
        <begin position="37"/>
        <end position="60"/>
    </location>
</feature>
<dbReference type="PROSITE" id="PS50850">
    <property type="entry name" value="MFS"/>
    <property type="match status" value="1"/>
</dbReference>
<comment type="caution">
    <text evidence="6">The sequence shown here is derived from an EMBL/GenBank/DDBJ whole genome shotgun (WGS) entry which is preliminary data.</text>
</comment>
<feature type="transmembrane region" description="Helical" evidence="4">
    <location>
        <begin position="72"/>
        <end position="91"/>
    </location>
</feature>
<evidence type="ECO:0000256" key="4">
    <source>
        <dbReference type="SAM" id="Phobius"/>
    </source>
</evidence>
<dbReference type="PANTHER" id="PTHR23526">
    <property type="entry name" value="INTEGRAL MEMBRANE TRANSPORT PROTEIN-RELATED"/>
    <property type="match status" value="1"/>
</dbReference>
<evidence type="ECO:0000313" key="7">
    <source>
        <dbReference type="Proteomes" id="UP000228952"/>
    </source>
</evidence>
<dbReference type="InterPro" id="IPR036259">
    <property type="entry name" value="MFS_trans_sf"/>
</dbReference>
<name>A0A2M7W139_9BACT</name>
<feature type="domain" description="Major facilitator superfamily (MFS) profile" evidence="5">
    <location>
        <begin position="6"/>
        <end position="185"/>
    </location>
</feature>
<dbReference type="EMBL" id="PFQB01000101">
    <property type="protein sequence ID" value="PJA12864.1"/>
    <property type="molecule type" value="Genomic_DNA"/>
</dbReference>
<dbReference type="InterPro" id="IPR052528">
    <property type="entry name" value="Sugar_transport-like"/>
</dbReference>
<sequence length="185" mass="20224">MKRNKALTTLFFFNGIFVFGGSFLGPLYSIYVEGITGNIISVSTSWAVFMFVATLGTAVVAQFGDALKEKEYLLLAGFLLRAIGWFCFLFATSYMHILLIQVILGIGEAVGTPSFDAIFAEHLDKGKHVNEYSSWKVLNNLVGTIGTIIGGIVATRWGFPILFIGMGVLAIISFIGILTRPRKLL</sequence>
<feature type="transmembrane region" description="Helical" evidence="4">
    <location>
        <begin position="97"/>
        <end position="116"/>
    </location>
</feature>
<feature type="transmembrane region" description="Helical" evidence="4">
    <location>
        <begin position="161"/>
        <end position="179"/>
    </location>
</feature>
<evidence type="ECO:0000259" key="5">
    <source>
        <dbReference type="PROSITE" id="PS50850"/>
    </source>
</evidence>
<evidence type="ECO:0000313" key="6">
    <source>
        <dbReference type="EMBL" id="PJA12864.1"/>
    </source>
</evidence>
<feature type="transmembrane region" description="Helical" evidence="4">
    <location>
        <begin position="7"/>
        <end position="31"/>
    </location>
</feature>
<evidence type="ECO:0000256" key="2">
    <source>
        <dbReference type="ARBA" id="ARBA00022989"/>
    </source>
</evidence>
<dbReference type="SUPFAM" id="SSF103473">
    <property type="entry name" value="MFS general substrate transporter"/>
    <property type="match status" value="1"/>
</dbReference>
<dbReference type="Gene3D" id="1.20.1250.20">
    <property type="entry name" value="MFS general substrate transporter like domains"/>
    <property type="match status" value="1"/>
</dbReference>
<dbReference type="Proteomes" id="UP000228952">
    <property type="component" value="Unassembled WGS sequence"/>
</dbReference>
<proteinExistence type="predicted"/>
<dbReference type="PANTHER" id="PTHR23526:SF2">
    <property type="entry name" value="MAJOR FACILITATOR SUPERFAMILY (MFS) PROFILE DOMAIN-CONTAINING PROTEIN"/>
    <property type="match status" value="1"/>
</dbReference>
<keyword evidence="2 4" id="KW-1133">Transmembrane helix</keyword>
<keyword evidence="1 4" id="KW-0812">Transmembrane</keyword>
<dbReference type="InterPro" id="IPR011701">
    <property type="entry name" value="MFS"/>
</dbReference>